<evidence type="ECO:0000313" key="2">
    <source>
        <dbReference type="EMBL" id="HDM90070.1"/>
    </source>
</evidence>
<keyword evidence="1" id="KW-1133">Transmembrane helix</keyword>
<sequence length="187" mass="21739">MSPNITLNGYNLHLLLELVVALSLYIIIFVYLLIPRLLAVLSISVTSKTHVEDFPSIFIADFDEIWYDPVEKTLFMTDRFKRDDYEKLMERIGGNPELRKTLRDLFRKKSRDTGRLIGLFEAILLLTVILYTGKMDILGWYLAAKFIALNARDKENQQYYILGTIINVSLIAIYALLFSALWRRLVL</sequence>
<feature type="transmembrane region" description="Helical" evidence="1">
    <location>
        <begin position="116"/>
        <end position="133"/>
    </location>
</feature>
<protein>
    <submittedName>
        <fullName evidence="2">Uncharacterized protein</fullName>
    </submittedName>
</protein>
<feature type="transmembrane region" description="Helical" evidence="1">
    <location>
        <begin position="12"/>
        <end position="34"/>
    </location>
</feature>
<evidence type="ECO:0000256" key="1">
    <source>
        <dbReference type="SAM" id="Phobius"/>
    </source>
</evidence>
<reference evidence="2" key="1">
    <citation type="journal article" date="2020" name="mSystems">
        <title>Genome- and Community-Level Interaction Insights into Carbon Utilization and Element Cycling Functions of Hydrothermarchaeota in Hydrothermal Sediment.</title>
        <authorList>
            <person name="Zhou Z."/>
            <person name="Liu Y."/>
            <person name="Xu W."/>
            <person name="Pan J."/>
            <person name="Luo Z.H."/>
            <person name="Li M."/>
        </authorList>
    </citation>
    <scope>NUCLEOTIDE SEQUENCE [LARGE SCALE GENOMIC DNA]</scope>
    <source>
        <strain evidence="2">HyVt-237</strain>
    </source>
</reference>
<dbReference type="AlphaFoldDB" id="A0A7C1BBG9"/>
<feature type="transmembrane region" description="Helical" evidence="1">
    <location>
        <begin position="159"/>
        <end position="182"/>
    </location>
</feature>
<dbReference type="EMBL" id="DRBW01000096">
    <property type="protein sequence ID" value="HDM90070.1"/>
    <property type="molecule type" value="Genomic_DNA"/>
</dbReference>
<keyword evidence="1" id="KW-0472">Membrane</keyword>
<name>A0A7C1BBG9_UNCW3</name>
<keyword evidence="1" id="KW-0812">Transmembrane</keyword>
<gene>
    <name evidence="2" type="ORF">ENG67_02550</name>
</gene>
<comment type="caution">
    <text evidence="2">The sequence shown here is derived from an EMBL/GenBank/DDBJ whole genome shotgun (WGS) entry which is preliminary data.</text>
</comment>
<dbReference type="Proteomes" id="UP000885931">
    <property type="component" value="Unassembled WGS sequence"/>
</dbReference>
<organism evidence="2">
    <name type="scientific">candidate division WOR-3 bacterium</name>
    <dbReference type="NCBI Taxonomy" id="2052148"/>
    <lineage>
        <taxon>Bacteria</taxon>
        <taxon>Bacteria division WOR-3</taxon>
    </lineage>
</organism>
<proteinExistence type="predicted"/>
<accession>A0A7C1BBG9</accession>